<evidence type="ECO:0000256" key="4">
    <source>
        <dbReference type="ARBA" id="ARBA00022741"/>
    </source>
</evidence>
<keyword evidence="5" id="KW-1133">Transmembrane helix</keyword>
<keyword evidence="3" id="KW-0812">Transmembrane</keyword>
<dbReference type="GO" id="GO:0005774">
    <property type="term" value="C:vacuolar membrane"/>
    <property type="evidence" value="ECO:0007669"/>
    <property type="project" value="TreeGrafter"/>
</dbReference>
<organism evidence="9 10">
    <name type="scientific">Aphanomyces astaci</name>
    <name type="common">Crayfish plague agent</name>
    <dbReference type="NCBI Taxonomy" id="112090"/>
    <lineage>
        <taxon>Eukaryota</taxon>
        <taxon>Sar</taxon>
        <taxon>Stramenopiles</taxon>
        <taxon>Oomycota</taxon>
        <taxon>Saprolegniomycetes</taxon>
        <taxon>Saprolegniales</taxon>
        <taxon>Verrucalvaceae</taxon>
        <taxon>Aphanomyces</taxon>
    </lineage>
</organism>
<dbReference type="Pfam" id="PF03953">
    <property type="entry name" value="Tubulin_C"/>
    <property type="match status" value="1"/>
</dbReference>
<keyword evidence="6" id="KW-0342">GTP-binding</keyword>
<dbReference type="EMBL" id="QUTI01042542">
    <property type="protein sequence ID" value="RLO00150.1"/>
    <property type="molecule type" value="Genomic_DNA"/>
</dbReference>
<evidence type="ECO:0000256" key="6">
    <source>
        <dbReference type="ARBA" id="ARBA00023134"/>
    </source>
</evidence>
<dbReference type="GO" id="GO:0016887">
    <property type="term" value="F:ATP hydrolysis activity"/>
    <property type="evidence" value="ECO:0007669"/>
    <property type="project" value="InterPro"/>
</dbReference>
<dbReference type="Gene3D" id="3.40.50.300">
    <property type="entry name" value="P-loop containing nucleotide triphosphate hydrolases"/>
    <property type="match status" value="1"/>
</dbReference>
<evidence type="ECO:0000256" key="7">
    <source>
        <dbReference type="ARBA" id="ARBA00023136"/>
    </source>
</evidence>
<dbReference type="Pfam" id="PF00005">
    <property type="entry name" value="ABC_tran"/>
    <property type="match status" value="1"/>
</dbReference>
<dbReference type="InterPro" id="IPR036640">
    <property type="entry name" value="ABC1_TM_sf"/>
</dbReference>
<dbReference type="GO" id="GO:0005874">
    <property type="term" value="C:microtubule"/>
    <property type="evidence" value="ECO:0007669"/>
    <property type="project" value="InterPro"/>
</dbReference>
<evidence type="ECO:0000256" key="5">
    <source>
        <dbReference type="ARBA" id="ARBA00022989"/>
    </source>
</evidence>
<comment type="subcellular location">
    <subcellularLocation>
        <location evidence="1">Membrane</location>
        <topology evidence="1">Multi-pass membrane protein</topology>
    </subcellularLocation>
</comment>
<dbReference type="GO" id="GO:0005525">
    <property type="term" value="F:GTP binding"/>
    <property type="evidence" value="ECO:0007669"/>
    <property type="project" value="UniProtKB-KW"/>
</dbReference>
<evidence type="ECO:0000256" key="1">
    <source>
        <dbReference type="ARBA" id="ARBA00004141"/>
    </source>
</evidence>
<keyword evidence="7" id="KW-0472">Membrane</keyword>
<dbReference type="PRINTS" id="PR01162">
    <property type="entry name" value="ALPHATUBULIN"/>
</dbReference>
<dbReference type="GO" id="GO:0140359">
    <property type="term" value="F:ABC-type transporter activity"/>
    <property type="evidence" value="ECO:0007669"/>
    <property type="project" value="InterPro"/>
</dbReference>
<dbReference type="Gene3D" id="1.20.1560.10">
    <property type="entry name" value="ABC transporter type 1, transmembrane domain"/>
    <property type="match status" value="1"/>
</dbReference>
<dbReference type="InterPro" id="IPR003439">
    <property type="entry name" value="ABC_transporter-like_ATP-bd"/>
</dbReference>
<dbReference type="SUPFAM" id="SSF55307">
    <property type="entry name" value="Tubulin C-terminal domain-like"/>
    <property type="match status" value="1"/>
</dbReference>
<accession>A0A9X8DMH4</accession>
<protein>
    <recommendedName>
        <fullName evidence="8">ABC transmembrane type-1 domain-containing protein</fullName>
    </recommendedName>
</protein>
<evidence type="ECO:0000256" key="2">
    <source>
        <dbReference type="ARBA" id="ARBA00022490"/>
    </source>
</evidence>
<evidence type="ECO:0000256" key="3">
    <source>
        <dbReference type="ARBA" id="ARBA00022692"/>
    </source>
</evidence>
<evidence type="ECO:0000259" key="8">
    <source>
        <dbReference type="PROSITE" id="PS50929"/>
    </source>
</evidence>
<dbReference type="InterPro" id="IPR011527">
    <property type="entry name" value="ABC1_TM_dom"/>
</dbReference>
<evidence type="ECO:0000313" key="10">
    <source>
        <dbReference type="Proteomes" id="UP000275652"/>
    </source>
</evidence>
<dbReference type="InterPro" id="IPR002452">
    <property type="entry name" value="Alpha_tubulin"/>
</dbReference>
<dbReference type="InterPro" id="IPR008280">
    <property type="entry name" value="Tub_FtsZ_C"/>
</dbReference>
<keyword evidence="2" id="KW-0963">Cytoplasm</keyword>
<dbReference type="Proteomes" id="UP000275652">
    <property type="component" value="Unassembled WGS sequence"/>
</dbReference>
<sequence>VRLRFKTQSNHHDNDANEKAVDSLTNFETVKYFNAEKYETERYMASIDRYQQSTYLTRGYLNALNVGERGLKLSGGEKQRVAIARAILKNPKVMVLDEATSALDTRTERSIYEELQRICAHRTTSASSGRWPSATPAAYIMGWPLYLGDVEPKDVDAAMATIKTKGSMQVVVWYSTGFRCGANYHPFDGD</sequence>
<dbReference type="GO" id="GO:0005200">
    <property type="term" value="F:structural constituent of cytoskeleton"/>
    <property type="evidence" value="ECO:0007669"/>
    <property type="project" value="InterPro"/>
</dbReference>
<dbReference type="InterPro" id="IPR018316">
    <property type="entry name" value="Tubulin/FtsZ_2-layer-sand-dom"/>
</dbReference>
<comment type="caution">
    <text evidence="9">The sequence shown here is derived from an EMBL/GenBank/DDBJ whole genome shotgun (WGS) entry which is preliminary data.</text>
</comment>
<dbReference type="GO" id="GO:0005524">
    <property type="term" value="F:ATP binding"/>
    <property type="evidence" value="ECO:0007669"/>
    <property type="project" value="InterPro"/>
</dbReference>
<feature type="non-terminal residue" evidence="9">
    <location>
        <position position="1"/>
    </location>
</feature>
<dbReference type="PANTHER" id="PTHR24221">
    <property type="entry name" value="ATP-BINDING CASSETTE SUB-FAMILY B"/>
    <property type="match status" value="1"/>
</dbReference>
<dbReference type="GO" id="GO:0007017">
    <property type="term" value="P:microtubule-based process"/>
    <property type="evidence" value="ECO:0007669"/>
    <property type="project" value="InterPro"/>
</dbReference>
<dbReference type="InterPro" id="IPR039421">
    <property type="entry name" value="Type_1_exporter"/>
</dbReference>
<feature type="domain" description="ABC transmembrane type-1" evidence="8">
    <location>
        <begin position="1"/>
        <end position="55"/>
    </location>
</feature>
<proteinExistence type="predicted"/>
<dbReference type="AlphaFoldDB" id="A0A9X8DMH4"/>
<dbReference type="InterPro" id="IPR027417">
    <property type="entry name" value="P-loop_NTPase"/>
</dbReference>
<gene>
    <name evidence="9" type="ORF">DYB28_004807</name>
</gene>
<keyword evidence="4" id="KW-0547">Nucleotide-binding</keyword>
<dbReference type="SUPFAM" id="SSF52540">
    <property type="entry name" value="P-loop containing nucleoside triphosphate hydrolases"/>
    <property type="match status" value="1"/>
</dbReference>
<name>A0A9X8DMH4_APHAT</name>
<evidence type="ECO:0000313" key="9">
    <source>
        <dbReference type="EMBL" id="RLO00150.1"/>
    </source>
</evidence>
<dbReference type="PROSITE" id="PS50929">
    <property type="entry name" value="ABC_TM1F"/>
    <property type="match status" value="1"/>
</dbReference>
<reference evidence="9 10" key="1">
    <citation type="journal article" date="2018" name="J. Invertebr. Pathol.">
        <title>New genotyping method for the causative agent of crayfish plague (Aphanomyces astaci) based on whole genome data.</title>
        <authorList>
            <person name="Minardi D."/>
            <person name="Studholme D.J."/>
            <person name="van der Giezen M."/>
            <person name="Pretto T."/>
            <person name="Oidtmann B."/>
        </authorList>
    </citation>
    <scope>NUCLEOTIDE SEQUENCE [LARGE SCALE GENOMIC DNA]</scope>
    <source>
        <strain evidence="9 10">KB13</strain>
    </source>
</reference>
<dbReference type="PANTHER" id="PTHR24221:SF654">
    <property type="entry name" value="ATP-BINDING CASSETTE SUB-FAMILY B MEMBER 6"/>
    <property type="match status" value="1"/>
</dbReference>